<evidence type="ECO:0000313" key="3">
    <source>
        <dbReference type="Proteomes" id="UP000319255"/>
    </source>
</evidence>
<dbReference type="Pfam" id="PF07183">
    <property type="entry name" value="DUF1403"/>
    <property type="match status" value="1"/>
</dbReference>
<dbReference type="InterPro" id="IPR009843">
    <property type="entry name" value="DUF1403"/>
</dbReference>
<reference evidence="2 3" key="1">
    <citation type="submission" date="2019-06" db="EMBL/GenBank/DDBJ databases">
        <title>A novel bacterium of genus Amaricoccus, isolated from marine sediment.</title>
        <authorList>
            <person name="Huang H."/>
            <person name="Mo K."/>
            <person name="Hu Y."/>
        </authorList>
    </citation>
    <scope>NUCLEOTIDE SEQUENCE [LARGE SCALE GENOMIC DNA]</scope>
    <source>
        <strain evidence="2 3">HB172011</strain>
    </source>
</reference>
<dbReference type="RefSeq" id="WP_140456120.1">
    <property type="nucleotide sequence ID" value="NZ_VFRP01000038.1"/>
</dbReference>
<gene>
    <name evidence="2" type="ORF">FJM51_21165</name>
</gene>
<organism evidence="2 3">
    <name type="scientific">Amaricoccus solimangrovi</name>
    <dbReference type="NCBI Taxonomy" id="2589815"/>
    <lineage>
        <taxon>Bacteria</taxon>
        <taxon>Pseudomonadati</taxon>
        <taxon>Pseudomonadota</taxon>
        <taxon>Alphaproteobacteria</taxon>
        <taxon>Rhodobacterales</taxon>
        <taxon>Paracoccaceae</taxon>
        <taxon>Amaricoccus</taxon>
    </lineage>
</organism>
<dbReference type="EMBL" id="VFRP01000038">
    <property type="protein sequence ID" value="TPE46904.1"/>
    <property type="molecule type" value="Genomic_DNA"/>
</dbReference>
<dbReference type="AlphaFoldDB" id="A0A501WFP0"/>
<evidence type="ECO:0000256" key="1">
    <source>
        <dbReference type="SAM" id="MobiDB-lite"/>
    </source>
</evidence>
<dbReference type="Proteomes" id="UP000319255">
    <property type="component" value="Unassembled WGS sequence"/>
</dbReference>
<feature type="region of interest" description="Disordered" evidence="1">
    <location>
        <begin position="1"/>
        <end position="24"/>
    </location>
</feature>
<proteinExistence type="predicted"/>
<comment type="caution">
    <text evidence="2">The sequence shown here is derived from an EMBL/GenBank/DDBJ whole genome shotgun (WGS) entry which is preliminary data.</text>
</comment>
<dbReference type="OrthoDB" id="7865302at2"/>
<sequence>MEGSIEPLDLAETGVAAPRWSRPEPSEDLETLAFRAGGALAALHPLVARPREDMPAALLRDRLALAAAEASARFAGRPERAAELRDEIHLARPGDRPGPAGAVFDLWRRAVRIRLDGRWRDRLGGLLPEAQAPILAEAGAAAGPVTAAFRALEAALEAAPRDETPALILADAVLTRALGWDHAVPLLATGLKRADLRAGGAGLERACHRAAALAALDALSLASELARRAARLRAATPKLRAKGAQEAARLFLSEDALAPGIALSPVIRLSAARMTDRAARRLCDRLVTLGLVRELTGRPSFRIYGL</sequence>
<protein>
    <submittedName>
        <fullName evidence="2">DUF1403 family protein</fullName>
    </submittedName>
</protein>
<keyword evidence="3" id="KW-1185">Reference proteome</keyword>
<evidence type="ECO:0000313" key="2">
    <source>
        <dbReference type="EMBL" id="TPE46904.1"/>
    </source>
</evidence>
<name>A0A501WFP0_9RHOB</name>
<accession>A0A501WFP0</accession>